<keyword evidence="3" id="KW-1185">Reference proteome</keyword>
<dbReference type="SUPFAM" id="SSF81383">
    <property type="entry name" value="F-box domain"/>
    <property type="match status" value="1"/>
</dbReference>
<dbReference type="PROSITE" id="PS50181">
    <property type="entry name" value="FBOX"/>
    <property type="match status" value="1"/>
</dbReference>
<accession>A0AAV9J4S5</accession>
<dbReference type="Proteomes" id="UP001324427">
    <property type="component" value="Unassembled WGS sequence"/>
</dbReference>
<dbReference type="EMBL" id="JAVFHQ010000106">
    <property type="protein sequence ID" value="KAK4539253.1"/>
    <property type="molecule type" value="Genomic_DNA"/>
</dbReference>
<dbReference type="SMART" id="SM00256">
    <property type="entry name" value="FBOX"/>
    <property type="match status" value="1"/>
</dbReference>
<comment type="caution">
    <text evidence="2">The sequence shown here is derived from an EMBL/GenBank/DDBJ whole genome shotgun (WGS) entry which is preliminary data.</text>
</comment>
<dbReference type="InterPro" id="IPR001810">
    <property type="entry name" value="F-box_dom"/>
</dbReference>
<evidence type="ECO:0000313" key="3">
    <source>
        <dbReference type="Proteomes" id="UP001324427"/>
    </source>
</evidence>
<feature type="domain" description="F-box" evidence="1">
    <location>
        <begin position="69"/>
        <end position="107"/>
    </location>
</feature>
<reference evidence="2 3" key="1">
    <citation type="submission" date="2021-11" db="EMBL/GenBank/DDBJ databases">
        <title>Black yeast isolated from Biological Soil Crust.</title>
        <authorList>
            <person name="Kurbessoian T."/>
        </authorList>
    </citation>
    <scope>NUCLEOTIDE SEQUENCE [LARGE SCALE GENOMIC DNA]</scope>
    <source>
        <strain evidence="2 3">CCFEE 5522</strain>
    </source>
</reference>
<dbReference type="Pfam" id="PF12937">
    <property type="entry name" value="F-box-like"/>
    <property type="match status" value="1"/>
</dbReference>
<sequence>MEKLRKRLPKGGELQPLFDTILAAFDTYETAASAKSVHSSTLTGNARVQHAKPSQRQLDVVSEVLNLAELLEQILLHLPVADLLRAQRVCKHFRTTIRTTDSLLARVLPADDVQHRIQLRTIRHVGQGRMMSPEPGFHNLAFLRPHEWHDLEQSALLDDIYVAEPPATGFMIRQTCYRHYLPTATDPFVVSVASGVKFKHVFAALRGWLWQSWPPKRKCANVDTCKDREHAGREDSHPVQIHICWEVDWEGLKAKPRYEVFDLGDGVDLELCRR</sequence>
<dbReference type="AlphaFoldDB" id="A0AAV9J4S5"/>
<protein>
    <recommendedName>
        <fullName evidence="1">F-box domain-containing protein</fullName>
    </recommendedName>
</protein>
<dbReference type="InterPro" id="IPR036047">
    <property type="entry name" value="F-box-like_dom_sf"/>
</dbReference>
<evidence type="ECO:0000259" key="1">
    <source>
        <dbReference type="PROSITE" id="PS50181"/>
    </source>
</evidence>
<dbReference type="Gene3D" id="1.20.1280.50">
    <property type="match status" value="1"/>
</dbReference>
<proteinExistence type="predicted"/>
<gene>
    <name evidence="2" type="ORF">LTR36_000859</name>
</gene>
<organism evidence="2 3">
    <name type="scientific">Oleoguttula mirabilis</name>
    <dbReference type="NCBI Taxonomy" id="1507867"/>
    <lineage>
        <taxon>Eukaryota</taxon>
        <taxon>Fungi</taxon>
        <taxon>Dikarya</taxon>
        <taxon>Ascomycota</taxon>
        <taxon>Pezizomycotina</taxon>
        <taxon>Dothideomycetes</taxon>
        <taxon>Dothideomycetidae</taxon>
        <taxon>Mycosphaerellales</taxon>
        <taxon>Teratosphaeriaceae</taxon>
        <taxon>Oleoguttula</taxon>
    </lineage>
</organism>
<dbReference type="CDD" id="cd09917">
    <property type="entry name" value="F-box_SF"/>
    <property type="match status" value="1"/>
</dbReference>
<name>A0AAV9J4S5_9PEZI</name>
<evidence type="ECO:0000313" key="2">
    <source>
        <dbReference type="EMBL" id="KAK4539253.1"/>
    </source>
</evidence>